<dbReference type="InterPro" id="IPR008966">
    <property type="entry name" value="Adhesion_dom_sf"/>
</dbReference>
<keyword evidence="8" id="KW-1185">Reference proteome</keyword>
<evidence type="ECO:0000256" key="3">
    <source>
        <dbReference type="ARBA" id="ARBA00022729"/>
    </source>
</evidence>
<dbReference type="Proteomes" id="UP000295530">
    <property type="component" value="Unassembled WGS sequence"/>
</dbReference>
<dbReference type="PANTHER" id="PTHR33420:SF3">
    <property type="entry name" value="FIMBRIAL SUBUNIT ELFA"/>
    <property type="match status" value="1"/>
</dbReference>
<dbReference type="InterPro" id="IPR000259">
    <property type="entry name" value="Adhesion_dom_fimbrial"/>
</dbReference>
<dbReference type="GO" id="GO:0009289">
    <property type="term" value="C:pilus"/>
    <property type="evidence" value="ECO:0007669"/>
    <property type="project" value="UniProtKB-SubCell"/>
</dbReference>
<feature type="signal peptide" evidence="5">
    <location>
        <begin position="1"/>
        <end position="23"/>
    </location>
</feature>
<dbReference type="InterPro" id="IPR036937">
    <property type="entry name" value="Adhesion_dom_fimbrial_sf"/>
</dbReference>
<evidence type="ECO:0000313" key="7">
    <source>
        <dbReference type="EMBL" id="TDN47028.1"/>
    </source>
</evidence>
<feature type="chain" id="PRO_5020978087" evidence="5">
    <location>
        <begin position="24"/>
        <end position="179"/>
    </location>
</feature>
<dbReference type="GO" id="GO:0043709">
    <property type="term" value="P:cell adhesion involved in single-species biofilm formation"/>
    <property type="evidence" value="ECO:0007669"/>
    <property type="project" value="TreeGrafter"/>
</dbReference>
<comment type="subcellular location">
    <subcellularLocation>
        <location evidence="1">Fimbrium</location>
    </subcellularLocation>
</comment>
<sequence>MMFKNIAYTTLTAALFAAGAAHAGAITIEGGTVDFTGEVVDPACTAVASTPTVTLDPVSSTLLASAGQPAGQQKDFSITLQNCNTTVLKNVGITFNGTGDDTLPNALKNTASAGAATHVALQLYGPDDQILALGSDSSIVAVQDGADTAIPFKVDYIATDAAATAGSVAATATFNINYS</sequence>
<keyword evidence="4" id="KW-0281">Fimbrium</keyword>
<name>A0A4R6DRU5_SCAGO</name>
<evidence type="ECO:0000256" key="1">
    <source>
        <dbReference type="ARBA" id="ARBA00004561"/>
    </source>
</evidence>
<keyword evidence="3 5" id="KW-0732">Signal</keyword>
<evidence type="ECO:0000259" key="6">
    <source>
        <dbReference type="Pfam" id="PF00419"/>
    </source>
</evidence>
<organism evidence="7 8">
    <name type="scientific">Scandinavium goeteborgense</name>
    <dbReference type="NCBI Taxonomy" id="1851514"/>
    <lineage>
        <taxon>Bacteria</taxon>
        <taxon>Pseudomonadati</taxon>
        <taxon>Pseudomonadota</taxon>
        <taxon>Gammaproteobacteria</taxon>
        <taxon>Enterobacterales</taxon>
        <taxon>Enterobacteriaceae</taxon>
        <taxon>Scandinavium</taxon>
    </lineage>
</organism>
<feature type="domain" description="Fimbrial-type adhesion" evidence="6">
    <location>
        <begin position="34"/>
        <end position="178"/>
    </location>
</feature>
<gene>
    <name evidence="7" type="ORF">EC847_1369</name>
</gene>
<proteinExistence type="inferred from homology"/>
<evidence type="ECO:0000256" key="4">
    <source>
        <dbReference type="ARBA" id="ARBA00023263"/>
    </source>
</evidence>
<dbReference type="PANTHER" id="PTHR33420">
    <property type="entry name" value="FIMBRIAL SUBUNIT ELFA-RELATED"/>
    <property type="match status" value="1"/>
</dbReference>
<accession>A0A4R6DRU5</accession>
<evidence type="ECO:0000256" key="5">
    <source>
        <dbReference type="SAM" id="SignalP"/>
    </source>
</evidence>
<dbReference type="EMBL" id="SNVX01000036">
    <property type="protein sequence ID" value="TDN47028.1"/>
    <property type="molecule type" value="Genomic_DNA"/>
</dbReference>
<evidence type="ECO:0000256" key="2">
    <source>
        <dbReference type="ARBA" id="ARBA00006671"/>
    </source>
</evidence>
<dbReference type="SUPFAM" id="SSF49401">
    <property type="entry name" value="Bacterial adhesins"/>
    <property type="match status" value="1"/>
</dbReference>
<dbReference type="AlphaFoldDB" id="A0A4R6DRU5"/>
<protein>
    <submittedName>
        <fullName evidence="7">Type 1 fimbria pilin</fullName>
    </submittedName>
</protein>
<reference evidence="7 8" key="1">
    <citation type="submission" date="2019-03" db="EMBL/GenBank/DDBJ databases">
        <title>Genomic analyses of the natural microbiome of Caenorhabditis elegans.</title>
        <authorList>
            <person name="Samuel B."/>
        </authorList>
    </citation>
    <scope>NUCLEOTIDE SEQUENCE [LARGE SCALE GENOMIC DNA]</scope>
    <source>
        <strain evidence="7 8">BIGb0156</strain>
    </source>
</reference>
<dbReference type="Pfam" id="PF00419">
    <property type="entry name" value="Fimbrial"/>
    <property type="match status" value="1"/>
</dbReference>
<comment type="caution">
    <text evidence="7">The sequence shown here is derived from an EMBL/GenBank/DDBJ whole genome shotgun (WGS) entry which is preliminary data.</text>
</comment>
<comment type="similarity">
    <text evidence="2">Belongs to the fimbrial protein family.</text>
</comment>
<evidence type="ECO:0000313" key="8">
    <source>
        <dbReference type="Proteomes" id="UP000295530"/>
    </source>
</evidence>
<dbReference type="InterPro" id="IPR050263">
    <property type="entry name" value="Bact_Fimbrial_Adh_Pro"/>
</dbReference>
<dbReference type="Gene3D" id="2.60.40.1090">
    <property type="entry name" value="Fimbrial-type adhesion domain"/>
    <property type="match status" value="1"/>
</dbReference>